<gene>
    <name evidence="1" type="ORF">N0F65_005000</name>
</gene>
<evidence type="ECO:0008006" key="3">
    <source>
        <dbReference type="Google" id="ProtNLM"/>
    </source>
</evidence>
<dbReference type="EMBL" id="DAKRPA010000002">
    <property type="protein sequence ID" value="DBA05150.1"/>
    <property type="molecule type" value="Genomic_DNA"/>
</dbReference>
<keyword evidence="2" id="KW-1185">Reference proteome</keyword>
<dbReference type="AlphaFoldDB" id="A0AAV2ZR64"/>
<proteinExistence type="predicted"/>
<sequence length="67" mass="7413">MAIHEDEVIGTLKRCKRGKACGPDGLSNDFYRDQAAVIVPLLTHLFNTSYEHGVVPGTFSKTDIFCK</sequence>
<accession>A0AAV2ZR64</accession>
<comment type="caution">
    <text evidence="1">The sequence shown here is derived from an EMBL/GenBank/DDBJ whole genome shotgun (WGS) entry which is preliminary data.</text>
</comment>
<evidence type="ECO:0000313" key="2">
    <source>
        <dbReference type="Proteomes" id="UP001146120"/>
    </source>
</evidence>
<name>A0AAV2ZR64_9STRA</name>
<dbReference type="Proteomes" id="UP001146120">
    <property type="component" value="Unassembled WGS sequence"/>
</dbReference>
<organism evidence="1 2">
    <name type="scientific">Lagenidium giganteum</name>
    <dbReference type="NCBI Taxonomy" id="4803"/>
    <lineage>
        <taxon>Eukaryota</taxon>
        <taxon>Sar</taxon>
        <taxon>Stramenopiles</taxon>
        <taxon>Oomycota</taxon>
        <taxon>Peronosporomycetes</taxon>
        <taxon>Pythiales</taxon>
        <taxon>Pythiaceae</taxon>
    </lineage>
</organism>
<protein>
    <recommendedName>
        <fullName evidence="3">Reverse transcriptase</fullName>
    </recommendedName>
</protein>
<reference evidence="1" key="1">
    <citation type="submission" date="2022-11" db="EMBL/GenBank/DDBJ databases">
        <authorList>
            <person name="Morgan W.R."/>
            <person name="Tartar A."/>
        </authorList>
    </citation>
    <scope>NUCLEOTIDE SEQUENCE</scope>
    <source>
        <strain evidence="1">ARSEF 373</strain>
    </source>
</reference>
<reference evidence="1" key="2">
    <citation type="journal article" date="2023" name="Microbiol Resour">
        <title>Decontamination and Annotation of the Draft Genome Sequence of the Oomycete Lagenidium giganteum ARSEF 373.</title>
        <authorList>
            <person name="Morgan W.R."/>
            <person name="Tartar A."/>
        </authorList>
    </citation>
    <scope>NUCLEOTIDE SEQUENCE</scope>
    <source>
        <strain evidence="1">ARSEF 373</strain>
    </source>
</reference>
<evidence type="ECO:0000313" key="1">
    <source>
        <dbReference type="EMBL" id="DBA05150.1"/>
    </source>
</evidence>